<accession>U5MQG8</accession>
<evidence type="ECO:0000313" key="1">
    <source>
        <dbReference type="EMBL" id="AGX41891.1"/>
    </source>
</evidence>
<reference evidence="1 2" key="1">
    <citation type="journal article" date="2013" name="Genome Announc.">
        <title>Complete Genome Sequence of the Solvent Producer Clostridium saccharobutylicum NCP262 (DSM 13864).</title>
        <authorList>
            <person name="Poehlein A."/>
            <person name="Hartwich K."/>
            <person name="Krabben P."/>
            <person name="Ehrenreich A."/>
            <person name="Liebl W."/>
            <person name="Durre P."/>
            <person name="Gottschalk G."/>
            <person name="Daniel R."/>
        </authorList>
    </citation>
    <scope>NUCLEOTIDE SEQUENCE [LARGE SCALE GENOMIC DNA]</scope>
    <source>
        <strain evidence="1">DSM 13864</strain>
    </source>
</reference>
<keyword evidence="2" id="KW-1185">Reference proteome</keyword>
<name>U5MQG8_CLOSA</name>
<proteinExistence type="predicted"/>
<evidence type="ECO:0008006" key="3">
    <source>
        <dbReference type="Google" id="ProtNLM"/>
    </source>
</evidence>
<protein>
    <recommendedName>
        <fullName evidence="3">Cyclic lactone autoinducer peptide</fullName>
    </recommendedName>
</protein>
<dbReference type="RefSeq" id="WP_022744178.1">
    <property type="nucleotide sequence ID" value="NC_022571.1"/>
</dbReference>
<dbReference type="HOGENOM" id="CLU_218661_1_0_9"/>
<organism evidence="1 2">
    <name type="scientific">Clostridium saccharobutylicum DSM 13864</name>
    <dbReference type="NCBI Taxonomy" id="1345695"/>
    <lineage>
        <taxon>Bacteria</taxon>
        <taxon>Bacillati</taxon>
        <taxon>Bacillota</taxon>
        <taxon>Clostridia</taxon>
        <taxon>Eubacteriales</taxon>
        <taxon>Clostridiaceae</taxon>
        <taxon>Clostridium</taxon>
    </lineage>
</organism>
<sequence length="41" mass="4685">MIKKLICVFLKRVSNSMISLAPASYGGYGTEEMPEYMKKLR</sequence>
<dbReference type="AlphaFoldDB" id="U5MQG8"/>
<dbReference type="Proteomes" id="UP000017118">
    <property type="component" value="Chromosome"/>
</dbReference>
<dbReference type="PATRIC" id="fig|1345695.10.peg.2913"/>
<evidence type="ECO:0000313" key="2">
    <source>
        <dbReference type="Proteomes" id="UP000017118"/>
    </source>
</evidence>
<gene>
    <name evidence="1" type="ORF">CLSA_c08780</name>
</gene>
<dbReference type="EMBL" id="CP006721">
    <property type="protein sequence ID" value="AGX41891.1"/>
    <property type="molecule type" value="Genomic_DNA"/>
</dbReference>
<dbReference type="KEGG" id="csb:CLSA_c08780"/>
<dbReference type="GeneID" id="79984061"/>